<protein>
    <recommendedName>
        <fullName evidence="4">PF04536 domain protein</fullName>
    </recommendedName>
</protein>
<reference evidence="2 3" key="1">
    <citation type="submission" date="2013-01" db="EMBL/GenBank/DDBJ databases">
        <authorList>
            <person name="Harkins D.M."/>
            <person name="Durkin A.S."/>
            <person name="Brinkac L.M."/>
            <person name="Haft D.H."/>
            <person name="Selengut J.D."/>
            <person name="Sanka R."/>
            <person name="DePew J."/>
            <person name="Purushe J."/>
            <person name="Peacock S.J."/>
            <person name="Thaipadungpanit J."/>
            <person name="Wuthiekanun V.W."/>
            <person name="Day N.P."/>
            <person name="Vinetz J.M."/>
            <person name="Sutton G.G."/>
            <person name="Nierman W.C."/>
            <person name="Fouts D.E."/>
        </authorList>
    </citation>
    <scope>NUCLEOTIDE SEQUENCE [LARGE SCALE GENOMIC DNA]</scope>
    <source>
        <strain evidence="2 3">FPW1039</strain>
    </source>
</reference>
<sequence length="81" mass="9013">MIPHFKNGDYFQGVSEGIDALISKIDGEELPETNKIPKFFEVINKYSMYIFPSLILIILIITILITSGIFGTIVLIGGGFF</sequence>
<keyword evidence="1" id="KW-0812">Transmembrane</keyword>
<organism evidence="2 3">
    <name type="scientific">Leptospira interrogans str. FPW1039</name>
    <dbReference type="NCBI Taxonomy" id="1193040"/>
    <lineage>
        <taxon>Bacteria</taxon>
        <taxon>Pseudomonadati</taxon>
        <taxon>Spirochaetota</taxon>
        <taxon>Spirochaetia</taxon>
        <taxon>Leptospirales</taxon>
        <taxon>Leptospiraceae</taxon>
        <taxon>Leptospira</taxon>
    </lineage>
</organism>
<dbReference type="Proteomes" id="UP000012164">
    <property type="component" value="Unassembled WGS sequence"/>
</dbReference>
<keyword evidence="1" id="KW-1133">Transmembrane helix</keyword>
<feature type="transmembrane region" description="Helical" evidence="1">
    <location>
        <begin position="49"/>
        <end position="76"/>
    </location>
</feature>
<keyword evidence="1" id="KW-0472">Membrane</keyword>
<evidence type="ECO:0000256" key="1">
    <source>
        <dbReference type="SAM" id="Phobius"/>
    </source>
</evidence>
<dbReference type="AlphaFoldDB" id="A0A0F6IK00"/>
<dbReference type="EMBL" id="AKWR02000036">
    <property type="protein sequence ID" value="EMJ38375.1"/>
    <property type="molecule type" value="Genomic_DNA"/>
</dbReference>
<evidence type="ECO:0000313" key="2">
    <source>
        <dbReference type="EMBL" id="EMJ38375.1"/>
    </source>
</evidence>
<proteinExistence type="predicted"/>
<accession>A0A0F6IK00</accession>
<comment type="caution">
    <text evidence="2">The sequence shown here is derived from an EMBL/GenBank/DDBJ whole genome shotgun (WGS) entry which is preliminary data.</text>
</comment>
<evidence type="ECO:0008006" key="4">
    <source>
        <dbReference type="Google" id="ProtNLM"/>
    </source>
</evidence>
<name>A0A0F6IK00_LEPIR</name>
<gene>
    <name evidence="2" type="ORF">LEP1GSC079_3620</name>
</gene>
<evidence type="ECO:0000313" key="3">
    <source>
        <dbReference type="Proteomes" id="UP000012164"/>
    </source>
</evidence>